<dbReference type="CDD" id="cd02241">
    <property type="entry name" value="cupin_OxOx"/>
    <property type="match status" value="1"/>
</dbReference>
<protein>
    <recommendedName>
        <fullName evidence="15">Germin-like protein</fullName>
    </recommendedName>
</protein>
<sequence length="226" mass="24542">MKNFGLSLGIAFLLCFCICTKLCCAGDVDNLHDICPTDTKDQKIFINGFLCKNPANITASDFKSSLLNQGGDTDNFYRSSMNIITAAEFPGLNTLGLSASRIDLEDDGMVAPHAHPRASELMFVSTGLVVAGFVDSNNQVFQKILNEGDVFVFPRGLLHFCFNAGLENATIFSVLNSQNPGLVSILGSMSAPYDSKAMKMLMQKLISLSSLDLGRIDMNLFYELGL</sequence>
<dbReference type="GO" id="GO:0030145">
    <property type="term" value="F:manganese ion binding"/>
    <property type="evidence" value="ECO:0007669"/>
    <property type="project" value="UniProtKB-UniRule"/>
</dbReference>
<dbReference type="Gene3D" id="2.60.120.10">
    <property type="entry name" value="Jelly Rolls"/>
    <property type="match status" value="1"/>
</dbReference>
<proteinExistence type="inferred from homology"/>
<dbReference type="PROSITE" id="PS00725">
    <property type="entry name" value="GERMIN"/>
    <property type="match status" value="1"/>
</dbReference>
<dbReference type="PRINTS" id="PR00325">
    <property type="entry name" value="GERMIN"/>
</dbReference>
<evidence type="ECO:0000256" key="2">
    <source>
        <dbReference type="ARBA" id="ARBA00007456"/>
    </source>
</evidence>
<comment type="subunit">
    <text evidence="11">Monomer. In the absence of manganese, it forms tetrameric and pentameric forms which show superoxide dismutase activity.</text>
</comment>
<evidence type="ECO:0000256" key="6">
    <source>
        <dbReference type="ARBA" id="ARBA00022729"/>
    </source>
</evidence>
<dbReference type="GO" id="GO:0009506">
    <property type="term" value="C:plasmodesma"/>
    <property type="evidence" value="ECO:0007669"/>
    <property type="project" value="UniProtKB-ARBA"/>
</dbReference>
<feature type="chain" id="PRO_5035960100" description="Germin-like protein" evidence="15">
    <location>
        <begin position="26"/>
        <end position="226"/>
    </location>
</feature>
<dbReference type="SUPFAM" id="SSF51182">
    <property type="entry name" value="RmlC-like cupins"/>
    <property type="match status" value="1"/>
</dbReference>
<dbReference type="AlphaFoldDB" id="A0A8S0TB96"/>
<feature type="disulfide bond" evidence="14">
    <location>
        <begin position="35"/>
        <end position="51"/>
    </location>
</feature>
<evidence type="ECO:0000313" key="17">
    <source>
        <dbReference type="EMBL" id="CAA3000786.1"/>
    </source>
</evidence>
<dbReference type="InterPro" id="IPR014710">
    <property type="entry name" value="RmlC-like_jellyroll"/>
</dbReference>
<dbReference type="SMART" id="SM00835">
    <property type="entry name" value="Cupin_1"/>
    <property type="match status" value="1"/>
</dbReference>
<evidence type="ECO:0000259" key="16">
    <source>
        <dbReference type="SMART" id="SM00835"/>
    </source>
</evidence>
<dbReference type="EMBL" id="CACTIH010005711">
    <property type="protein sequence ID" value="CAA3000786.1"/>
    <property type="molecule type" value="Genomic_DNA"/>
</dbReference>
<comment type="caution">
    <text evidence="17">The sequence shown here is derived from an EMBL/GenBank/DDBJ whole genome shotgun (WGS) entry which is preliminary data.</text>
</comment>
<comment type="subcellular location">
    <subcellularLocation>
        <location evidence="1 15">Secreted</location>
        <location evidence="1 15">Extracellular space</location>
        <location evidence="1 15">Apoplast</location>
    </subcellularLocation>
</comment>
<evidence type="ECO:0000256" key="5">
    <source>
        <dbReference type="ARBA" id="ARBA00022723"/>
    </source>
</evidence>
<dbReference type="Pfam" id="PF00190">
    <property type="entry name" value="Cupin_1"/>
    <property type="match status" value="1"/>
</dbReference>
<evidence type="ECO:0000256" key="11">
    <source>
        <dbReference type="ARBA" id="ARBA00064720"/>
    </source>
</evidence>
<evidence type="ECO:0000256" key="3">
    <source>
        <dbReference type="ARBA" id="ARBA00022523"/>
    </source>
</evidence>
<evidence type="ECO:0000256" key="14">
    <source>
        <dbReference type="PIRSR" id="PIRSR601929-3"/>
    </source>
</evidence>
<reference evidence="17 18" key="1">
    <citation type="submission" date="2019-12" db="EMBL/GenBank/DDBJ databases">
        <authorList>
            <person name="Alioto T."/>
            <person name="Alioto T."/>
            <person name="Gomez Garrido J."/>
        </authorList>
    </citation>
    <scope>NUCLEOTIDE SEQUENCE [LARGE SCALE GENOMIC DNA]</scope>
</reference>
<evidence type="ECO:0000256" key="8">
    <source>
        <dbReference type="ARBA" id="ARBA00023211"/>
    </source>
</evidence>
<dbReference type="GO" id="GO:2000280">
    <property type="term" value="P:regulation of root development"/>
    <property type="evidence" value="ECO:0007669"/>
    <property type="project" value="UniProtKB-ARBA"/>
</dbReference>
<keyword evidence="7 14" id="KW-1015">Disulfide bond</keyword>
<keyword evidence="6 15" id="KW-0732">Signal</keyword>
<organism evidence="17 18">
    <name type="scientific">Olea europaea subsp. europaea</name>
    <dbReference type="NCBI Taxonomy" id="158383"/>
    <lineage>
        <taxon>Eukaryota</taxon>
        <taxon>Viridiplantae</taxon>
        <taxon>Streptophyta</taxon>
        <taxon>Embryophyta</taxon>
        <taxon>Tracheophyta</taxon>
        <taxon>Spermatophyta</taxon>
        <taxon>Magnoliopsida</taxon>
        <taxon>eudicotyledons</taxon>
        <taxon>Gunneridae</taxon>
        <taxon>Pentapetalae</taxon>
        <taxon>asterids</taxon>
        <taxon>lamiids</taxon>
        <taxon>Lamiales</taxon>
        <taxon>Oleaceae</taxon>
        <taxon>Oleeae</taxon>
        <taxon>Olea</taxon>
    </lineage>
</organism>
<dbReference type="GO" id="GO:0048046">
    <property type="term" value="C:apoplast"/>
    <property type="evidence" value="ECO:0007669"/>
    <property type="project" value="UniProtKB-SubCell"/>
</dbReference>
<dbReference type="InterPro" id="IPR019780">
    <property type="entry name" value="Germin_Mn-BS"/>
</dbReference>
<dbReference type="PANTHER" id="PTHR31238">
    <property type="entry name" value="GERMIN-LIKE PROTEIN SUBFAMILY 3 MEMBER 3"/>
    <property type="match status" value="1"/>
</dbReference>
<feature type="binding site" evidence="13">
    <location>
        <position position="113"/>
    </location>
    <ligand>
        <name>Mn(2+)</name>
        <dbReference type="ChEBI" id="CHEBI:29035"/>
    </ligand>
</feature>
<feature type="binding site" evidence="12">
    <location>
        <position position="120"/>
    </location>
    <ligand>
        <name>oxalate</name>
        <dbReference type="ChEBI" id="CHEBI:30623"/>
    </ligand>
</feature>
<keyword evidence="18" id="KW-1185">Reference proteome</keyword>
<comment type="function">
    <text evidence="10">May interact with bacterial adhesins thereby protecting the reproductive tissues from microbial attack. Has no oxalate oxidase activity.</text>
</comment>
<evidence type="ECO:0000256" key="12">
    <source>
        <dbReference type="PIRSR" id="PIRSR601929-1"/>
    </source>
</evidence>
<keyword evidence="8 12" id="KW-0464">Manganese</keyword>
<feature type="binding site" evidence="13">
    <location>
        <position position="159"/>
    </location>
    <ligand>
        <name>Mn(2+)</name>
        <dbReference type="ChEBI" id="CHEBI:29035"/>
    </ligand>
</feature>
<dbReference type="InterPro" id="IPR006045">
    <property type="entry name" value="Cupin_1"/>
</dbReference>
<name>A0A8S0TB96_OLEEU</name>
<dbReference type="InterPro" id="IPR011051">
    <property type="entry name" value="RmlC_Cupin_sf"/>
</dbReference>
<keyword evidence="4 15" id="KW-0964">Secreted</keyword>
<dbReference type="Gramene" id="OE9A047912T1">
    <property type="protein sequence ID" value="OE9A047912C1"/>
    <property type="gene ID" value="OE9A047912"/>
</dbReference>
<evidence type="ECO:0000256" key="13">
    <source>
        <dbReference type="PIRSR" id="PIRSR601929-2"/>
    </source>
</evidence>
<feature type="domain" description="Cupin type-1" evidence="16">
    <location>
        <begin position="74"/>
        <end position="206"/>
    </location>
</feature>
<dbReference type="GO" id="GO:0004784">
    <property type="term" value="F:superoxide dismutase activity"/>
    <property type="evidence" value="ECO:0007669"/>
    <property type="project" value="UniProtKB-EC"/>
</dbReference>
<dbReference type="GO" id="GO:0010497">
    <property type="term" value="P:plasmodesmata-mediated intercellular transport"/>
    <property type="evidence" value="ECO:0007669"/>
    <property type="project" value="UniProtKB-ARBA"/>
</dbReference>
<comment type="catalytic activity">
    <reaction evidence="9">
        <text>2 superoxide + 2 H(+) = H2O2 + O2</text>
        <dbReference type="Rhea" id="RHEA:20696"/>
        <dbReference type="ChEBI" id="CHEBI:15378"/>
        <dbReference type="ChEBI" id="CHEBI:15379"/>
        <dbReference type="ChEBI" id="CHEBI:16240"/>
        <dbReference type="ChEBI" id="CHEBI:18421"/>
        <dbReference type="EC" id="1.15.1.1"/>
    </reaction>
</comment>
<keyword evidence="5 12" id="KW-0479">Metal-binding</keyword>
<keyword evidence="3 15" id="KW-0052">Apoplast</keyword>
<evidence type="ECO:0000256" key="15">
    <source>
        <dbReference type="RuleBase" id="RU366015"/>
    </source>
</evidence>
<feature type="binding site" evidence="12">
    <location>
        <position position="115"/>
    </location>
    <ligand>
        <name>oxalate</name>
        <dbReference type="ChEBI" id="CHEBI:30623"/>
    </ligand>
</feature>
<dbReference type="OrthoDB" id="1921208at2759"/>
<feature type="signal peptide" evidence="15">
    <location>
        <begin position="1"/>
        <end position="25"/>
    </location>
</feature>
<evidence type="ECO:0000256" key="7">
    <source>
        <dbReference type="ARBA" id="ARBA00023157"/>
    </source>
</evidence>
<dbReference type="InterPro" id="IPR001929">
    <property type="entry name" value="Germin"/>
</dbReference>
<dbReference type="FunFam" id="2.60.120.10:FF:000025">
    <property type="entry name" value="germin-like protein subfamily 2 member 1"/>
    <property type="match status" value="1"/>
</dbReference>
<gene>
    <name evidence="17" type="ORF">OLEA9_A047912</name>
</gene>
<accession>A0A8S0TB96</accession>
<evidence type="ECO:0000256" key="1">
    <source>
        <dbReference type="ARBA" id="ARBA00004271"/>
    </source>
</evidence>
<feature type="binding site" evidence="13">
    <location>
        <position position="115"/>
    </location>
    <ligand>
        <name>Mn(2+)</name>
        <dbReference type="ChEBI" id="CHEBI:29035"/>
    </ligand>
</feature>
<feature type="binding site" evidence="13">
    <location>
        <position position="120"/>
    </location>
    <ligand>
        <name>Mn(2+)</name>
        <dbReference type="ChEBI" id="CHEBI:29035"/>
    </ligand>
</feature>
<evidence type="ECO:0000256" key="10">
    <source>
        <dbReference type="ARBA" id="ARBA00058969"/>
    </source>
</evidence>
<evidence type="ECO:0000313" key="18">
    <source>
        <dbReference type="Proteomes" id="UP000594638"/>
    </source>
</evidence>
<evidence type="ECO:0000256" key="9">
    <source>
        <dbReference type="ARBA" id="ARBA00049204"/>
    </source>
</evidence>
<comment type="similarity">
    <text evidence="2 15">Belongs to the germin family.</text>
</comment>
<dbReference type="Proteomes" id="UP000594638">
    <property type="component" value="Unassembled WGS sequence"/>
</dbReference>
<evidence type="ECO:0000256" key="4">
    <source>
        <dbReference type="ARBA" id="ARBA00022525"/>
    </source>
</evidence>